<dbReference type="EMBL" id="KZ819747">
    <property type="protein sequence ID" value="PWN52982.1"/>
    <property type="molecule type" value="Genomic_DNA"/>
</dbReference>
<dbReference type="Proteomes" id="UP000245626">
    <property type="component" value="Unassembled WGS sequence"/>
</dbReference>
<name>A0ACD0P4K7_9BASI</name>
<accession>A0ACD0P4K7</accession>
<organism evidence="1 2">
    <name type="scientific">Violaceomyces palustris</name>
    <dbReference type="NCBI Taxonomy" id="1673888"/>
    <lineage>
        <taxon>Eukaryota</taxon>
        <taxon>Fungi</taxon>
        <taxon>Dikarya</taxon>
        <taxon>Basidiomycota</taxon>
        <taxon>Ustilaginomycotina</taxon>
        <taxon>Ustilaginomycetes</taxon>
        <taxon>Violaceomycetales</taxon>
        <taxon>Violaceomycetaceae</taxon>
        <taxon>Violaceomyces</taxon>
    </lineage>
</organism>
<reference evidence="1 2" key="1">
    <citation type="journal article" date="2018" name="Mol. Biol. Evol.">
        <title>Broad Genomic Sampling Reveals a Smut Pathogenic Ancestry of the Fungal Clade Ustilaginomycotina.</title>
        <authorList>
            <person name="Kijpornyongpan T."/>
            <person name="Mondo S.J."/>
            <person name="Barry K."/>
            <person name="Sandor L."/>
            <person name="Lee J."/>
            <person name="Lipzen A."/>
            <person name="Pangilinan J."/>
            <person name="LaButti K."/>
            <person name="Hainaut M."/>
            <person name="Henrissat B."/>
            <person name="Grigoriev I.V."/>
            <person name="Spatafora J.W."/>
            <person name="Aime M.C."/>
        </authorList>
    </citation>
    <scope>NUCLEOTIDE SEQUENCE [LARGE SCALE GENOMIC DNA]</scope>
    <source>
        <strain evidence="1 2">SA 807</strain>
    </source>
</reference>
<proteinExistence type="predicted"/>
<sequence>MIMDRAWAKAQTFSLSRSFHHVVLPRQGLKGRWIFFLHSFVFRSQSGFCQAQLAKGMGHGFVASHSTSYYLRHTSESLSALTGMHFTTLPHPLITTIAREETQLGQGGEALHVKHEIDAQTQSKTQRERETGGQGRPLCLLMPSLLGGLAC</sequence>
<evidence type="ECO:0000313" key="2">
    <source>
        <dbReference type="Proteomes" id="UP000245626"/>
    </source>
</evidence>
<gene>
    <name evidence="1" type="ORF">IE53DRAFT_228237</name>
</gene>
<protein>
    <submittedName>
        <fullName evidence="1">Uncharacterized protein</fullName>
    </submittedName>
</protein>
<keyword evidence="2" id="KW-1185">Reference proteome</keyword>
<evidence type="ECO:0000313" key="1">
    <source>
        <dbReference type="EMBL" id="PWN52982.1"/>
    </source>
</evidence>